<sequence>MLKNIALITSILIQPLPLIANDSVLPSLESTLTEFITIQDILTRKVRPSSKVELCPESVHKFLEEALHISTTSELKSWGDVRHTGRIDEVHLKTVVNAANDLKKFAAHTKYEFDPCARDFTREGYLIYKLMGSSMSNDPDPRKSNQIVTSCFSITVMSDNSSPIYSVTAAVPTGAPKAVEQIEQYMPAPIPTPAEEPKTSLTSAQVTSSELSLPPVPNQKPRSNTSSSGNSNFFKAIFNKNSPRKKGVDNQPEPVSPPLKSTSKDSSVSPGKASTPPIPINYKDAFSKELKEVLIKRNTPPGK</sequence>
<evidence type="ECO:0000313" key="2">
    <source>
        <dbReference type="EMBL" id="AIK95831.1"/>
    </source>
</evidence>
<evidence type="ECO:0000256" key="1">
    <source>
        <dbReference type="SAM" id="MobiDB-lite"/>
    </source>
</evidence>
<feature type="compositionally biased region" description="Low complexity" evidence="1">
    <location>
        <begin position="223"/>
        <end position="232"/>
    </location>
</feature>
<dbReference type="STRING" id="91604.ID47_02405"/>
<reference evidence="2 3" key="1">
    <citation type="submission" date="2014-07" db="EMBL/GenBank/DDBJ databases">
        <title>Comparative genomic insights into amoeba endosymbionts belonging to the families of Holosporaceae and Candidatus Midichloriaceae within Rickettsiales.</title>
        <authorList>
            <person name="Wang Z."/>
            <person name="Wu M."/>
        </authorList>
    </citation>
    <scope>NUCLEOTIDE SEQUENCE [LARGE SCALE GENOMIC DNA]</scope>
    <source>
        <strain evidence="2">PRA3</strain>
    </source>
</reference>
<dbReference type="EMBL" id="CP008941">
    <property type="protein sequence ID" value="AIK95831.1"/>
    <property type="molecule type" value="Genomic_DNA"/>
</dbReference>
<gene>
    <name evidence="2" type="ORF">ID47_02405</name>
</gene>
<keyword evidence="3" id="KW-1185">Reference proteome</keyword>
<feature type="compositionally biased region" description="Polar residues" evidence="1">
    <location>
        <begin position="259"/>
        <end position="269"/>
    </location>
</feature>
<organism evidence="2 3">
    <name type="scientific">Candidatus Odyssella acanthamoebae</name>
    <dbReference type="NCBI Taxonomy" id="91604"/>
    <lineage>
        <taxon>Bacteria</taxon>
        <taxon>Pseudomonadati</taxon>
        <taxon>Pseudomonadota</taxon>
        <taxon>Alphaproteobacteria</taxon>
        <taxon>Holosporales</taxon>
        <taxon>Candidatus Paracaedibacteraceae</taxon>
        <taxon>Candidatus Odyssella</taxon>
    </lineage>
</organism>
<dbReference type="Proteomes" id="UP000028926">
    <property type="component" value="Chromosome"/>
</dbReference>
<dbReference type="HOGENOM" id="CLU_917300_0_0_5"/>
<dbReference type="RefSeq" id="WP_038463394.1">
    <property type="nucleotide sequence ID" value="NZ_CP008941.1"/>
</dbReference>
<dbReference type="AlphaFoldDB" id="A0A077ATV9"/>
<feature type="region of interest" description="Disordered" evidence="1">
    <location>
        <begin position="189"/>
        <end position="283"/>
    </location>
</feature>
<protein>
    <submittedName>
        <fullName evidence="2">Uncharacterized protein</fullName>
    </submittedName>
</protein>
<dbReference type="KEGG" id="paca:ID47_02405"/>
<proteinExistence type="predicted"/>
<accession>A0A077ATV9</accession>
<name>A0A077ATV9_9PROT</name>
<evidence type="ECO:0000313" key="3">
    <source>
        <dbReference type="Proteomes" id="UP000028926"/>
    </source>
</evidence>
<feature type="compositionally biased region" description="Polar residues" evidence="1">
    <location>
        <begin position="199"/>
        <end position="211"/>
    </location>
</feature>